<proteinExistence type="predicted"/>
<sequence>MTPTPTLTVSPYPDHHLGPPEWNTETQGVSATAALHNGGQGAALMSAAWIALQNVGVQPVADLSAQPPDEQAFTPDPEVGVVDFDDAEHLHRFLCPRHDNHPYRPPGEKRPG</sequence>
<reference evidence="2" key="1">
    <citation type="journal article" date="2020" name="mSystems">
        <title>Genome- and Community-Level Interaction Insights into Carbon Utilization and Element Cycling Functions of Hydrothermarchaeota in Hydrothermal Sediment.</title>
        <authorList>
            <person name="Zhou Z."/>
            <person name="Liu Y."/>
            <person name="Xu W."/>
            <person name="Pan J."/>
            <person name="Luo Z.H."/>
            <person name="Li M."/>
        </authorList>
    </citation>
    <scope>NUCLEOTIDE SEQUENCE [LARGE SCALE GENOMIC DNA]</scope>
    <source>
        <strain evidence="2">SpSt-289</strain>
    </source>
</reference>
<gene>
    <name evidence="2" type="ORF">ENQ20_03600</name>
</gene>
<evidence type="ECO:0000313" key="2">
    <source>
        <dbReference type="EMBL" id="HDX30562.1"/>
    </source>
</evidence>
<evidence type="ECO:0000256" key="1">
    <source>
        <dbReference type="SAM" id="MobiDB-lite"/>
    </source>
</evidence>
<accession>A0A7C1JJ73</accession>
<protein>
    <submittedName>
        <fullName evidence="2">Uncharacterized protein</fullName>
    </submittedName>
</protein>
<name>A0A7C1JJ73_9CHLR</name>
<feature type="region of interest" description="Disordered" evidence="1">
    <location>
        <begin position="1"/>
        <end position="21"/>
    </location>
</feature>
<dbReference type="EMBL" id="DSMG01000042">
    <property type="protein sequence ID" value="HDX30562.1"/>
    <property type="molecule type" value="Genomic_DNA"/>
</dbReference>
<organism evidence="2">
    <name type="scientific">Caldilinea aerophila</name>
    <dbReference type="NCBI Taxonomy" id="133453"/>
    <lineage>
        <taxon>Bacteria</taxon>
        <taxon>Bacillati</taxon>
        <taxon>Chloroflexota</taxon>
        <taxon>Caldilineae</taxon>
        <taxon>Caldilineales</taxon>
        <taxon>Caldilineaceae</taxon>
        <taxon>Caldilinea</taxon>
    </lineage>
</organism>
<comment type="caution">
    <text evidence="2">The sequence shown here is derived from an EMBL/GenBank/DDBJ whole genome shotgun (WGS) entry which is preliminary data.</text>
</comment>
<dbReference type="AlphaFoldDB" id="A0A7C1JJ73"/>